<proteinExistence type="predicted"/>
<gene>
    <name evidence="1" type="ORF">MM415B01904_0003</name>
</gene>
<sequence length="59" mass="6821">MKMIKMTTIRPRIFSRSVEFFVRETKTGYPYLEDWKGVKAALSAGFVRCKMEEEGGQNA</sequence>
<dbReference type="AlphaFoldDB" id="A0A6M3IFJ2"/>
<reference evidence="1" key="1">
    <citation type="submission" date="2020-03" db="EMBL/GenBank/DDBJ databases">
        <title>The deep terrestrial virosphere.</title>
        <authorList>
            <person name="Holmfeldt K."/>
            <person name="Nilsson E."/>
            <person name="Simone D."/>
            <person name="Lopez-Fernandez M."/>
            <person name="Wu X."/>
            <person name="de Brujin I."/>
            <person name="Lundin D."/>
            <person name="Andersson A."/>
            <person name="Bertilsson S."/>
            <person name="Dopson M."/>
        </authorList>
    </citation>
    <scope>NUCLEOTIDE SEQUENCE</scope>
    <source>
        <strain evidence="1">MM415B01904</strain>
    </source>
</reference>
<protein>
    <submittedName>
        <fullName evidence="1">Uncharacterized protein</fullName>
    </submittedName>
</protein>
<name>A0A6M3IFJ2_9ZZZZ</name>
<evidence type="ECO:0000313" key="1">
    <source>
        <dbReference type="EMBL" id="QJA56185.1"/>
    </source>
</evidence>
<accession>A0A6M3IFJ2</accession>
<dbReference type="EMBL" id="MT141205">
    <property type="protein sequence ID" value="QJA56185.1"/>
    <property type="molecule type" value="Genomic_DNA"/>
</dbReference>
<organism evidence="1">
    <name type="scientific">viral metagenome</name>
    <dbReference type="NCBI Taxonomy" id="1070528"/>
    <lineage>
        <taxon>unclassified sequences</taxon>
        <taxon>metagenomes</taxon>
        <taxon>organismal metagenomes</taxon>
    </lineage>
</organism>